<dbReference type="InterPro" id="IPR002645">
    <property type="entry name" value="STAS_dom"/>
</dbReference>
<dbReference type="Proteomes" id="UP001595453">
    <property type="component" value="Unassembled WGS sequence"/>
</dbReference>
<dbReference type="PANTHER" id="PTHR35849">
    <property type="entry name" value="BLR2341 PROTEIN"/>
    <property type="match status" value="1"/>
</dbReference>
<sequence>MLKLPSELAVSRIEELQQQIAQELHEERDIHIDIVDLVRVDTACIQLLCALQKQLHAIEHKIVWHGKSEALLEAVHVLGLSDFLALHDNI</sequence>
<evidence type="ECO:0000313" key="2">
    <source>
        <dbReference type="EMBL" id="MFC3034848.1"/>
    </source>
</evidence>
<gene>
    <name evidence="2" type="ORF">ACFOEE_20270</name>
</gene>
<dbReference type="PROSITE" id="PS50801">
    <property type="entry name" value="STAS"/>
    <property type="match status" value="1"/>
</dbReference>
<dbReference type="Pfam" id="PF13466">
    <property type="entry name" value="STAS_2"/>
    <property type="match status" value="1"/>
</dbReference>
<proteinExistence type="predicted"/>
<dbReference type="PANTHER" id="PTHR35849:SF2">
    <property type="entry name" value="BLR2341 PROTEIN"/>
    <property type="match status" value="1"/>
</dbReference>
<protein>
    <submittedName>
        <fullName evidence="2">Lipid asymmetry maintenance protein MlaB</fullName>
    </submittedName>
</protein>
<evidence type="ECO:0000313" key="3">
    <source>
        <dbReference type="Proteomes" id="UP001595453"/>
    </source>
</evidence>
<accession>A0ABV7CQR7</accession>
<organism evidence="2 3">
    <name type="scientific">Pseudoalteromonas fenneropenaei</name>
    <dbReference type="NCBI Taxonomy" id="1737459"/>
    <lineage>
        <taxon>Bacteria</taxon>
        <taxon>Pseudomonadati</taxon>
        <taxon>Pseudomonadota</taxon>
        <taxon>Gammaproteobacteria</taxon>
        <taxon>Alteromonadales</taxon>
        <taxon>Pseudoalteromonadaceae</taxon>
        <taxon>Pseudoalteromonas</taxon>
    </lineage>
</organism>
<dbReference type="InterPro" id="IPR036513">
    <property type="entry name" value="STAS_dom_sf"/>
</dbReference>
<name>A0ABV7CQR7_9GAMM</name>
<reference evidence="3" key="1">
    <citation type="journal article" date="2019" name="Int. J. Syst. Evol. Microbiol.">
        <title>The Global Catalogue of Microorganisms (GCM) 10K type strain sequencing project: providing services to taxonomists for standard genome sequencing and annotation.</title>
        <authorList>
            <consortium name="The Broad Institute Genomics Platform"/>
            <consortium name="The Broad Institute Genome Sequencing Center for Infectious Disease"/>
            <person name="Wu L."/>
            <person name="Ma J."/>
        </authorList>
    </citation>
    <scope>NUCLEOTIDE SEQUENCE [LARGE SCALE GENOMIC DNA]</scope>
    <source>
        <strain evidence="3">KCTC 42730</strain>
    </source>
</reference>
<dbReference type="EMBL" id="JBHRSD010000048">
    <property type="protein sequence ID" value="MFC3034848.1"/>
    <property type="molecule type" value="Genomic_DNA"/>
</dbReference>
<dbReference type="Gene3D" id="3.30.750.24">
    <property type="entry name" value="STAS domain"/>
    <property type="match status" value="1"/>
</dbReference>
<dbReference type="SUPFAM" id="SSF52091">
    <property type="entry name" value="SpoIIaa-like"/>
    <property type="match status" value="1"/>
</dbReference>
<dbReference type="InterPro" id="IPR058548">
    <property type="entry name" value="MlaB-like_STAS"/>
</dbReference>
<evidence type="ECO:0000259" key="1">
    <source>
        <dbReference type="PROSITE" id="PS50801"/>
    </source>
</evidence>
<feature type="domain" description="STAS" evidence="1">
    <location>
        <begin position="1"/>
        <end position="90"/>
    </location>
</feature>
<dbReference type="RefSeq" id="WP_377128906.1">
    <property type="nucleotide sequence ID" value="NZ_JBHRSD010000048.1"/>
</dbReference>
<comment type="caution">
    <text evidence="2">The sequence shown here is derived from an EMBL/GenBank/DDBJ whole genome shotgun (WGS) entry which is preliminary data.</text>
</comment>
<keyword evidence="3" id="KW-1185">Reference proteome</keyword>
<dbReference type="InterPro" id="IPR052746">
    <property type="entry name" value="MlaB_ABC_Transporter"/>
</dbReference>